<feature type="domain" description="Transcription regulator PadR N-terminal" evidence="1">
    <location>
        <begin position="11"/>
        <end position="85"/>
    </location>
</feature>
<evidence type="ECO:0000259" key="2">
    <source>
        <dbReference type="Pfam" id="PF10400"/>
    </source>
</evidence>
<dbReference type="Pfam" id="PF03551">
    <property type="entry name" value="PadR"/>
    <property type="match status" value="1"/>
</dbReference>
<keyword evidence="4" id="KW-1185">Reference proteome</keyword>
<dbReference type="EMBL" id="MZGX01000009">
    <property type="protein sequence ID" value="OPX44408.1"/>
    <property type="molecule type" value="Genomic_DNA"/>
</dbReference>
<dbReference type="Pfam" id="PF10400">
    <property type="entry name" value="Vir_act_alpha_C"/>
    <property type="match status" value="1"/>
</dbReference>
<dbReference type="Gene3D" id="6.10.140.190">
    <property type="match status" value="1"/>
</dbReference>
<dbReference type="OrthoDB" id="9783723at2"/>
<dbReference type="PANTHER" id="PTHR43252">
    <property type="entry name" value="TRANSCRIPTIONAL REGULATOR YQJI"/>
    <property type="match status" value="1"/>
</dbReference>
<dbReference type="InterPro" id="IPR036388">
    <property type="entry name" value="WH-like_DNA-bd_sf"/>
</dbReference>
<dbReference type="AlphaFoldDB" id="A0A1V4SKJ2"/>
<dbReference type="PANTHER" id="PTHR43252:SF6">
    <property type="entry name" value="NEGATIVE TRANSCRIPTION REGULATOR PADR"/>
    <property type="match status" value="1"/>
</dbReference>
<protein>
    <submittedName>
        <fullName evidence="3">Lineage-specific thermal regulator protein</fullName>
    </submittedName>
</protein>
<dbReference type="RefSeq" id="WP_080064151.1">
    <property type="nucleotide sequence ID" value="NZ_MZGX01000009.1"/>
</dbReference>
<comment type="caution">
    <text evidence="3">The sequence shown here is derived from an EMBL/GenBank/DDBJ whole genome shotgun (WGS) entry which is preliminary data.</text>
</comment>
<dbReference type="Gene3D" id="1.10.10.10">
    <property type="entry name" value="Winged helix-like DNA-binding domain superfamily/Winged helix DNA-binding domain"/>
    <property type="match status" value="1"/>
</dbReference>
<evidence type="ECO:0000313" key="4">
    <source>
        <dbReference type="Proteomes" id="UP000191554"/>
    </source>
</evidence>
<name>A0A1V4SKJ2_RUMHU</name>
<evidence type="ECO:0000259" key="1">
    <source>
        <dbReference type="Pfam" id="PF03551"/>
    </source>
</evidence>
<dbReference type="InterPro" id="IPR005149">
    <property type="entry name" value="Tscrpt_reg_PadR_N"/>
</dbReference>
<dbReference type="STRING" id="48256.CLHUN_17070"/>
<sequence>MPKENTTVYIILGLLNHEDLSGYDIKKRIDSMISYFWEAGYGQIYPTLARLEAEGLVEKRISRSSGGPEKNLYSITSGGKEELRKWMSVPEQKEYTKYEILVKLFFGKLASFEENTHRLQAFKERHVKNMEMMEQYGRNLQQVMDREEDHLFYYLTVLFGKHIYAAYIEWADEALAILEDKYGNKK</sequence>
<evidence type="ECO:0000313" key="3">
    <source>
        <dbReference type="EMBL" id="OPX44408.1"/>
    </source>
</evidence>
<feature type="domain" description="Transcription regulator PadR C-terminal" evidence="2">
    <location>
        <begin position="97"/>
        <end position="179"/>
    </location>
</feature>
<accession>A0A1V4SKJ2</accession>
<proteinExistence type="predicted"/>
<dbReference type="InterPro" id="IPR036390">
    <property type="entry name" value="WH_DNA-bd_sf"/>
</dbReference>
<dbReference type="Proteomes" id="UP000191554">
    <property type="component" value="Unassembled WGS sequence"/>
</dbReference>
<gene>
    <name evidence="3" type="ORF">CLHUN_17070</name>
</gene>
<dbReference type="SUPFAM" id="SSF46785">
    <property type="entry name" value="Winged helix' DNA-binding domain"/>
    <property type="match status" value="1"/>
</dbReference>
<organism evidence="3 4">
    <name type="scientific">Ruminiclostridium hungatei</name>
    <name type="common">Clostridium hungatei</name>
    <dbReference type="NCBI Taxonomy" id="48256"/>
    <lineage>
        <taxon>Bacteria</taxon>
        <taxon>Bacillati</taxon>
        <taxon>Bacillota</taxon>
        <taxon>Clostridia</taxon>
        <taxon>Eubacteriales</taxon>
        <taxon>Oscillospiraceae</taxon>
        <taxon>Ruminiclostridium</taxon>
    </lineage>
</organism>
<dbReference type="InterPro" id="IPR018309">
    <property type="entry name" value="Tscrpt_reg_PadR_C"/>
</dbReference>
<reference evidence="3 4" key="1">
    <citation type="submission" date="2017-03" db="EMBL/GenBank/DDBJ databases">
        <title>Genome sequence of Clostridium hungatei DSM 14427.</title>
        <authorList>
            <person name="Poehlein A."/>
            <person name="Daniel R."/>
        </authorList>
    </citation>
    <scope>NUCLEOTIDE SEQUENCE [LARGE SCALE GENOMIC DNA]</scope>
    <source>
        <strain evidence="3 4">DSM 14427</strain>
    </source>
</reference>